<name>A0A3G1KVL2_FORW1</name>
<proteinExistence type="predicted"/>
<dbReference type="AlphaFoldDB" id="A0A3G1KVL2"/>
<gene>
    <name evidence="2" type="ORF">DCMF_18145</name>
</gene>
<sequence>MTRAYKESYLNKAQKTLAAMMDYAVFDLKYEPDEFFILFLQSGLVDEFGRGNPKYIAGKSGAELAREVVFITTGQSVEVTPTPRFDRSPVYWAAWALAYYQWYSGHSFEGIHRVLPFTELLHMYPTLHEADINKFVFIADEVLAESKKKSETNLSRLRKARGLSQKELSKASGVALRMIQLYEQKQNDINKAQASSLQSLAQALGCKIEDLFE</sequence>
<evidence type="ECO:0000259" key="1">
    <source>
        <dbReference type="PROSITE" id="PS50943"/>
    </source>
</evidence>
<dbReference type="Gene3D" id="1.10.260.40">
    <property type="entry name" value="lambda repressor-like DNA-binding domains"/>
    <property type="match status" value="1"/>
</dbReference>
<dbReference type="PROSITE" id="PS50943">
    <property type="entry name" value="HTH_CROC1"/>
    <property type="match status" value="1"/>
</dbReference>
<evidence type="ECO:0000313" key="3">
    <source>
        <dbReference type="Proteomes" id="UP000323521"/>
    </source>
</evidence>
<dbReference type="InterPro" id="IPR001387">
    <property type="entry name" value="Cro/C1-type_HTH"/>
</dbReference>
<organism evidence="2 3">
    <name type="scientific">Formimonas warabiya</name>
    <dbReference type="NCBI Taxonomy" id="1761012"/>
    <lineage>
        <taxon>Bacteria</taxon>
        <taxon>Bacillati</taxon>
        <taxon>Bacillota</taxon>
        <taxon>Clostridia</taxon>
        <taxon>Eubacteriales</taxon>
        <taxon>Peptococcaceae</taxon>
        <taxon>Candidatus Formimonas</taxon>
    </lineage>
</organism>
<dbReference type="InterPro" id="IPR010982">
    <property type="entry name" value="Lambda_DNA-bd_dom_sf"/>
</dbReference>
<accession>A0A3G1KVL2</accession>
<dbReference type="OrthoDB" id="1664989at2"/>
<keyword evidence="3" id="KW-1185">Reference proteome</keyword>
<dbReference type="SUPFAM" id="SSF47413">
    <property type="entry name" value="lambda repressor-like DNA-binding domains"/>
    <property type="match status" value="1"/>
</dbReference>
<dbReference type="Pfam" id="PF01381">
    <property type="entry name" value="HTH_3"/>
    <property type="match status" value="1"/>
</dbReference>
<dbReference type="CDD" id="cd00093">
    <property type="entry name" value="HTH_XRE"/>
    <property type="match status" value="1"/>
</dbReference>
<dbReference type="SMART" id="SM00530">
    <property type="entry name" value="HTH_XRE"/>
    <property type="match status" value="1"/>
</dbReference>
<evidence type="ECO:0000313" key="2">
    <source>
        <dbReference type="EMBL" id="ATW26419.1"/>
    </source>
</evidence>
<dbReference type="Proteomes" id="UP000323521">
    <property type="component" value="Chromosome"/>
</dbReference>
<reference evidence="2 3" key="1">
    <citation type="submission" date="2016-10" db="EMBL/GenBank/DDBJ databases">
        <title>Complete Genome Sequence of Peptococcaceae strain DCMF.</title>
        <authorList>
            <person name="Edwards R.J."/>
            <person name="Holland S.I."/>
            <person name="Deshpande N.P."/>
            <person name="Wong Y.K."/>
            <person name="Ertan H."/>
            <person name="Manefield M."/>
            <person name="Russell T.L."/>
            <person name="Lee M.J."/>
        </authorList>
    </citation>
    <scope>NUCLEOTIDE SEQUENCE [LARGE SCALE GENOMIC DNA]</scope>
    <source>
        <strain evidence="2 3">DCMF</strain>
    </source>
</reference>
<dbReference type="EMBL" id="CP017634">
    <property type="protein sequence ID" value="ATW26419.1"/>
    <property type="molecule type" value="Genomic_DNA"/>
</dbReference>
<feature type="domain" description="HTH cro/C1-type" evidence="1">
    <location>
        <begin position="154"/>
        <end position="211"/>
    </location>
</feature>
<dbReference type="RefSeq" id="WP_148135729.1">
    <property type="nucleotide sequence ID" value="NZ_CP017634.1"/>
</dbReference>
<dbReference type="GO" id="GO:0003677">
    <property type="term" value="F:DNA binding"/>
    <property type="evidence" value="ECO:0007669"/>
    <property type="project" value="InterPro"/>
</dbReference>
<dbReference type="KEGG" id="fwa:DCMF_18145"/>
<protein>
    <submittedName>
        <fullName evidence="2">Transcriptional regulator</fullName>
    </submittedName>
</protein>